<keyword evidence="5 8" id="KW-0472">Membrane</keyword>
<dbReference type="Pfam" id="PF00361">
    <property type="entry name" value="Proton_antipo_M"/>
    <property type="match status" value="1"/>
</dbReference>
<dbReference type="PANTHER" id="PTHR43507">
    <property type="entry name" value="NADH-UBIQUINONE OXIDOREDUCTASE CHAIN 4"/>
    <property type="match status" value="1"/>
</dbReference>
<dbReference type="InterPro" id="IPR001750">
    <property type="entry name" value="ND/Mrp_TM"/>
</dbReference>
<feature type="transmembrane region" description="Helical" evidence="8">
    <location>
        <begin position="6"/>
        <end position="23"/>
    </location>
</feature>
<name>A0A2U3KXJ9_9BACT</name>
<feature type="transmembrane region" description="Helical" evidence="8">
    <location>
        <begin position="352"/>
        <end position="369"/>
    </location>
</feature>
<feature type="transmembrane region" description="Helical" evidence="8">
    <location>
        <begin position="258"/>
        <end position="280"/>
    </location>
</feature>
<keyword evidence="3 6" id="KW-0812">Transmembrane</keyword>
<dbReference type="EMBL" id="OMOD01000148">
    <property type="protein sequence ID" value="SPF44362.1"/>
    <property type="molecule type" value="Genomic_DNA"/>
</dbReference>
<proteinExistence type="inferred from homology"/>
<evidence type="ECO:0000256" key="8">
    <source>
        <dbReference type="SAM" id="Phobius"/>
    </source>
</evidence>
<feature type="transmembrane region" description="Helical" evidence="8">
    <location>
        <begin position="119"/>
        <end position="137"/>
    </location>
</feature>
<protein>
    <submittedName>
        <fullName evidence="10">NADH-quinone oxidoreductase subunit M</fullName>
    </submittedName>
</protein>
<feature type="transmembrane region" description="Helical" evidence="8">
    <location>
        <begin position="172"/>
        <end position="192"/>
    </location>
</feature>
<dbReference type="GO" id="GO:0048039">
    <property type="term" value="F:ubiquinone binding"/>
    <property type="evidence" value="ECO:0007669"/>
    <property type="project" value="TreeGrafter"/>
</dbReference>
<feature type="transmembrane region" description="Helical" evidence="8">
    <location>
        <begin position="474"/>
        <end position="493"/>
    </location>
</feature>
<evidence type="ECO:0000313" key="11">
    <source>
        <dbReference type="Proteomes" id="UP000238701"/>
    </source>
</evidence>
<organism evidence="10 11">
    <name type="scientific">Candidatus Sulfotelmatobacter kueseliae</name>
    <dbReference type="NCBI Taxonomy" id="2042962"/>
    <lineage>
        <taxon>Bacteria</taxon>
        <taxon>Pseudomonadati</taxon>
        <taxon>Acidobacteriota</taxon>
        <taxon>Terriglobia</taxon>
        <taxon>Terriglobales</taxon>
        <taxon>Candidatus Korobacteraceae</taxon>
        <taxon>Candidatus Sulfotelmatobacter</taxon>
    </lineage>
</organism>
<dbReference type="InterPro" id="IPR010227">
    <property type="entry name" value="NADH_Q_OxRdtase_chainM/4"/>
</dbReference>
<dbReference type="PRINTS" id="PR01437">
    <property type="entry name" value="NUOXDRDTASE4"/>
</dbReference>
<dbReference type="InterPro" id="IPR003918">
    <property type="entry name" value="NADH_UbQ_OxRdtase"/>
</dbReference>
<comment type="similarity">
    <text evidence="2">Belongs to the complex I subunit 4 family.</text>
</comment>
<dbReference type="GO" id="GO:0042773">
    <property type="term" value="P:ATP synthesis coupled electron transport"/>
    <property type="evidence" value="ECO:0007669"/>
    <property type="project" value="InterPro"/>
</dbReference>
<dbReference type="GO" id="GO:0016020">
    <property type="term" value="C:membrane"/>
    <property type="evidence" value="ECO:0007669"/>
    <property type="project" value="UniProtKB-SubCell"/>
</dbReference>
<comment type="subcellular location">
    <subcellularLocation>
        <location evidence="1">Endomembrane system</location>
        <topology evidence="1">Multi-pass membrane protein</topology>
    </subcellularLocation>
    <subcellularLocation>
        <location evidence="6">Membrane</location>
        <topology evidence="6">Multi-pass membrane protein</topology>
    </subcellularLocation>
</comment>
<feature type="transmembrane region" description="Helical" evidence="8">
    <location>
        <begin position="389"/>
        <end position="411"/>
    </location>
</feature>
<feature type="compositionally biased region" description="Low complexity" evidence="7">
    <location>
        <begin position="534"/>
        <end position="546"/>
    </location>
</feature>
<gene>
    <name evidence="10" type="primary">nuoM</name>
    <name evidence="10" type="ORF">SBA1_530020</name>
</gene>
<feature type="region of interest" description="Disordered" evidence="7">
    <location>
        <begin position="534"/>
        <end position="558"/>
    </location>
</feature>
<dbReference type="PANTHER" id="PTHR43507:SF1">
    <property type="entry name" value="NADH-UBIQUINONE OXIDOREDUCTASE CHAIN 4"/>
    <property type="match status" value="1"/>
</dbReference>
<dbReference type="NCBIfam" id="TIGR01972">
    <property type="entry name" value="NDH_I_M"/>
    <property type="match status" value="1"/>
</dbReference>
<evidence type="ECO:0000256" key="6">
    <source>
        <dbReference type="RuleBase" id="RU000320"/>
    </source>
</evidence>
<feature type="domain" description="NADH:quinone oxidoreductase/Mrp antiporter transmembrane" evidence="9">
    <location>
        <begin position="136"/>
        <end position="425"/>
    </location>
</feature>
<feature type="transmembrane region" description="Helical" evidence="8">
    <location>
        <begin position="219"/>
        <end position="237"/>
    </location>
</feature>
<accession>A0A2U3KXJ9</accession>
<feature type="transmembrane region" description="Helical" evidence="8">
    <location>
        <begin position="431"/>
        <end position="453"/>
    </location>
</feature>
<evidence type="ECO:0000256" key="4">
    <source>
        <dbReference type="ARBA" id="ARBA00022989"/>
    </source>
</evidence>
<keyword evidence="4 8" id="KW-1133">Transmembrane helix</keyword>
<dbReference type="AlphaFoldDB" id="A0A2U3KXJ9"/>
<evidence type="ECO:0000256" key="5">
    <source>
        <dbReference type="ARBA" id="ARBA00023136"/>
    </source>
</evidence>
<evidence type="ECO:0000256" key="1">
    <source>
        <dbReference type="ARBA" id="ARBA00004127"/>
    </source>
</evidence>
<reference evidence="11" key="1">
    <citation type="submission" date="2018-02" db="EMBL/GenBank/DDBJ databases">
        <authorList>
            <person name="Hausmann B."/>
        </authorList>
    </citation>
    <scope>NUCLEOTIDE SEQUENCE [LARGE SCALE GENOMIC DNA]</scope>
    <source>
        <strain evidence="11">Peat soil MAG SbA1</strain>
    </source>
</reference>
<dbReference type="GO" id="GO:0003954">
    <property type="term" value="F:NADH dehydrogenase activity"/>
    <property type="evidence" value="ECO:0007669"/>
    <property type="project" value="TreeGrafter"/>
</dbReference>
<dbReference type="GO" id="GO:0008137">
    <property type="term" value="F:NADH dehydrogenase (ubiquinone) activity"/>
    <property type="evidence" value="ECO:0007669"/>
    <property type="project" value="InterPro"/>
</dbReference>
<evidence type="ECO:0000256" key="2">
    <source>
        <dbReference type="ARBA" id="ARBA00009025"/>
    </source>
</evidence>
<feature type="transmembrane region" description="Helical" evidence="8">
    <location>
        <begin position="143"/>
        <end position="160"/>
    </location>
</feature>
<feature type="transmembrane region" description="Helical" evidence="8">
    <location>
        <begin position="292"/>
        <end position="313"/>
    </location>
</feature>
<evidence type="ECO:0000256" key="3">
    <source>
        <dbReference type="ARBA" id="ARBA00022692"/>
    </source>
</evidence>
<sequence>MYNHILSIILFTPLVGAILLLFVPKENKAAIRWIANIFALGGFLISLPLVPWFWALRFDATQPFHFMEGVPNNWIPSIGAGYVVGIDGISFLLIMLTTLLGWVSILSSWTAIENRVKEYYIWFLILQTGMLGVFMALDFFLFFVFWEAMLVPMYLLIGIWGGPRKLYAAIKFFLYTLAGSVLMLLGILFLYFHHHSVTQVYTFAIPELYKTAPQIYSDYGPYAATLLFLSFFFAFAIKVPMFPFHTWLPDAHVEAPTAGSVILAGVLLKMGTYGFIRFSLPFFPGVLAHGRVRFWVMTLSIIAIIYGALVSLMQKDMKKLVAYSSVSHLGFCTLGIFALSPLGLSGSVLQQVNHGISTGALFLIVGILYERRHTREISEYGGISNVMPVYATITMIMFLSSMGLPLLNGFIGEYTILWGTFMQKEIAGHAGWFWTAWAVPGVVLAAAYLLWLYQRVFFGQVTNPKNEKLHDLTPREVATFVPLIIMAFWIGLYPKPFFQILEQPVNHLVATMQSAQEPGTMNAAVQPALPAAATAAPAPVSHPASARKAATASPKGKN</sequence>
<feature type="transmembrane region" description="Helical" evidence="8">
    <location>
        <begin position="35"/>
        <end position="54"/>
    </location>
</feature>
<dbReference type="GO" id="GO:0012505">
    <property type="term" value="C:endomembrane system"/>
    <property type="evidence" value="ECO:0007669"/>
    <property type="project" value="UniProtKB-SubCell"/>
</dbReference>
<dbReference type="GO" id="GO:0015990">
    <property type="term" value="P:electron transport coupled proton transport"/>
    <property type="evidence" value="ECO:0007669"/>
    <property type="project" value="TreeGrafter"/>
</dbReference>
<dbReference type="Proteomes" id="UP000238701">
    <property type="component" value="Unassembled WGS sequence"/>
</dbReference>
<evidence type="ECO:0000313" key="10">
    <source>
        <dbReference type="EMBL" id="SPF44362.1"/>
    </source>
</evidence>
<evidence type="ECO:0000256" key="7">
    <source>
        <dbReference type="SAM" id="MobiDB-lite"/>
    </source>
</evidence>
<feature type="transmembrane region" description="Helical" evidence="8">
    <location>
        <begin position="74"/>
        <end position="107"/>
    </location>
</feature>
<dbReference type="OrthoDB" id="9807568at2"/>
<evidence type="ECO:0000259" key="9">
    <source>
        <dbReference type="Pfam" id="PF00361"/>
    </source>
</evidence>
<feature type="transmembrane region" description="Helical" evidence="8">
    <location>
        <begin position="320"/>
        <end position="340"/>
    </location>
</feature>